<reference evidence="1 2" key="1">
    <citation type="submission" date="2019-02" db="EMBL/GenBank/DDBJ databases">
        <title>Deep-cultivation of Planctomycetes and their phenomic and genomic characterization uncovers novel biology.</title>
        <authorList>
            <person name="Wiegand S."/>
            <person name="Jogler M."/>
            <person name="Boedeker C."/>
            <person name="Pinto D."/>
            <person name="Vollmers J."/>
            <person name="Rivas-Marin E."/>
            <person name="Kohn T."/>
            <person name="Peeters S.H."/>
            <person name="Heuer A."/>
            <person name="Rast P."/>
            <person name="Oberbeckmann S."/>
            <person name="Bunk B."/>
            <person name="Jeske O."/>
            <person name="Meyerdierks A."/>
            <person name="Storesund J.E."/>
            <person name="Kallscheuer N."/>
            <person name="Luecker S."/>
            <person name="Lage O.M."/>
            <person name="Pohl T."/>
            <person name="Merkel B.J."/>
            <person name="Hornburger P."/>
            <person name="Mueller R.-W."/>
            <person name="Bruemmer F."/>
            <person name="Labrenz M."/>
            <person name="Spormann A.M."/>
            <person name="Op den Camp H."/>
            <person name="Overmann J."/>
            <person name="Amann R."/>
            <person name="Jetten M.S.M."/>
            <person name="Mascher T."/>
            <person name="Medema M.H."/>
            <person name="Devos D.P."/>
            <person name="Kaster A.-K."/>
            <person name="Ovreas L."/>
            <person name="Rohde M."/>
            <person name="Galperin M.Y."/>
            <person name="Jogler C."/>
        </authorList>
    </citation>
    <scope>NUCLEOTIDE SEQUENCE [LARGE SCALE GENOMIC DNA]</scope>
    <source>
        <strain evidence="1 2">Poly24</strain>
    </source>
</reference>
<dbReference type="Proteomes" id="UP000315082">
    <property type="component" value="Chromosome"/>
</dbReference>
<keyword evidence="2" id="KW-1185">Reference proteome</keyword>
<proteinExistence type="predicted"/>
<dbReference type="PANTHER" id="PTHR36451:SF1">
    <property type="entry name" value="OMEGA-HYDROXY-BETA-DIHYDROMENAQUINONE-9 SULFOTRANSFERASE STF3"/>
    <property type="match status" value="1"/>
</dbReference>
<sequence length="303" mass="34998">MKTPVFIVGEARSGTSIAHRCLLLHPSFRLANGSSTALAETSAFVHPTRIVDDFREDAGLWEYLLGRDDIGSEIVSKLRPWRNVAMRTWPAYRLAKRFRMGSRNLWNAGRYPEILRCYFAAAQRARGQERLLDKSPTHVFVIPEIFWTYPDAKVIYLMRDPVDTFASYKKRYEREKAAGASEQSLQWLHVTIDGLTTRLRKNWKRVQRAHQRWPDHVAVIRYDAFVGDYDNVMPALLRWLDEPEIVVQPTQTDESWSADPQLMAGLRPRAESNDEVISKSEVEKIHALMSDAESILPRFICHS</sequence>
<gene>
    <name evidence="1" type="ORF">Poly24_00460</name>
</gene>
<dbReference type="PANTHER" id="PTHR36451">
    <property type="entry name" value="PAPS-DEPENDENT SULFOTRANSFERASE STF3"/>
    <property type="match status" value="1"/>
</dbReference>
<dbReference type="Pfam" id="PF13469">
    <property type="entry name" value="Sulfotransfer_3"/>
    <property type="match status" value="1"/>
</dbReference>
<dbReference type="InterPro" id="IPR027417">
    <property type="entry name" value="P-loop_NTPase"/>
</dbReference>
<evidence type="ECO:0000313" key="1">
    <source>
        <dbReference type="EMBL" id="QDV66362.1"/>
    </source>
</evidence>
<dbReference type="EMBL" id="CP036348">
    <property type="protein sequence ID" value="QDV66362.1"/>
    <property type="molecule type" value="Genomic_DNA"/>
</dbReference>
<organism evidence="1 2">
    <name type="scientific">Rosistilla carotiformis</name>
    <dbReference type="NCBI Taxonomy" id="2528017"/>
    <lineage>
        <taxon>Bacteria</taxon>
        <taxon>Pseudomonadati</taxon>
        <taxon>Planctomycetota</taxon>
        <taxon>Planctomycetia</taxon>
        <taxon>Pirellulales</taxon>
        <taxon>Pirellulaceae</taxon>
        <taxon>Rosistilla</taxon>
    </lineage>
</organism>
<dbReference type="RefSeq" id="WP_197452210.1">
    <property type="nucleotide sequence ID" value="NZ_CP036348.1"/>
</dbReference>
<protein>
    <submittedName>
        <fullName evidence="1">Sulfotransferase domain protein</fullName>
    </submittedName>
</protein>
<keyword evidence="1" id="KW-0808">Transferase</keyword>
<dbReference type="GO" id="GO:0016740">
    <property type="term" value="F:transferase activity"/>
    <property type="evidence" value="ECO:0007669"/>
    <property type="project" value="UniProtKB-KW"/>
</dbReference>
<accession>A0A518JLE3</accession>
<name>A0A518JLE3_9BACT</name>
<dbReference type="KEGG" id="rcf:Poly24_00460"/>
<dbReference type="Gene3D" id="3.40.50.300">
    <property type="entry name" value="P-loop containing nucleotide triphosphate hydrolases"/>
    <property type="match status" value="1"/>
</dbReference>
<evidence type="ECO:0000313" key="2">
    <source>
        <dbReference type="Proteomes" id="UP000315082"/>
    </source>
</evidence>
<dbReference type="InterPro" id="IPR052736">
    <property type="entry name" value="Stf3_sulfotransferase"/>
</dbReference>
<dbReference type="AlphaFoldDB" id="A0A518JLE3"/>
<dbReference type="SUPFAM" id="SSF52540">
    <property type="entry name" value="P-loop containing nucleoside triphosphate hydrolases"/>
    <property type="match status" value="1"/>
</dbReference>